<dbReference type="NCBIfam" id="TIGR04085">
    <property type="entry name" value="rSAM_more_4Fe4S"/>
    <property type="match status" value="1"/>
</dbReference>
<reference evidence="8 9" key="1">
    <citation type="journal article" date="2011" name="J. Bacteriol.">
        <title>Complete genome sequence of the cellulose-degrading bacterium Cellulosilyticum lentocellum.</title>
        <authorList>
            <consortium name="US DOE Joint Genome Institute"/>
            <person name="Miller D.A."/>
            <person name="Suen G."/>
            <person name="Bruce D."/>
            <person name="Copeland A."/>
            <person name="Cheng J.F."/>
            <person name="Detter C."/>
            <person name="Goodwin L.A."/>
            <person name="Han C.S."/>
            <person name="Hauser L.J."/>
            <person name="Land M.L."/>
            <person name="Lapidus A."/>
            <person name="Lucas S."/>
            <person name="Meincke L."/>
            <person name="Pitluck S."/>
            <person name="Tapia R."/>
            <person name="Teshima H."/>
            <person name="Woyke T."/>
            <person name="Fox B.G."/>
            <person name="Angert E.R."/>
            <person name="Currie C.R."/>
        </authorList>
    </citation>
    <scope>NUCLEOTIDE SEQUENCE [LARGE SCALE GENOMIC DNA]</scope>
    <source>
        <strain evidence="9">ATCC 49066 / DSM 5427 / NCIMB 11756 / RHM5</strain>
    </source>
</reference>
<dbReference type="InterPro" id="IPR007197">
    <property type="entry name" value="rSAM"/>
</dbReference>
<accession>F2JH38</accession>
<evidence type="ECO:0000256" key="1">
    <source>
        <dbReference type="ARBA" id="ARBA00001966"/>
    </source>
</evidence>
<dbReference type="GO" id="GO:0046872">
    <property type="term" value="F:metal ion binding"/>
    <property type="evidence" value="ECO:0007669"/>
    <property type="project" value="UniProtKB-KW"/>
</dbReference>
<dbReference type="CDD" id="cd01335">
    <property type="entry name" value="Radical_SAM"/>
    <property type="match status" value="1"/>
</dbReference>
<dbReference type="RefSeq" id="WP_013655154.1">
    <property type="nucleotide sequence ID" value="NC_015275.1"/>
</dbReference>
<dbReference type="InterPro" id="IPR000385">
    <property type="entry name" value="MoaA_NifB_PqqE_Fe-S-bd_CS"/>
</dbReference>
<dbReference type="SFLD" id="SFLDG01067">
    <property type="entry name" value="SPASM/twitch_domain_containing"/>
    <property type="match status" value="1"/>
</dbReference>
<keyword evidence="6" id="KW-0411">Iron-sulfur</keyword>
<dbReference type="SFLD" id="SFLDG01384">
    <property type="entry name" value="thioether_bond_formation_requi"/>
    <property type="match status" value="1"/>
</dbReference>
<dbReference type="HOGENOM" id="CLU_009273_3_3_9"/>
<keyword evidence="5" id="KW-0408">Iron</keyword>
<gene>
    <name evidence="8" type="ordered locus">Clole_0093</name>
</gene>
<dbReference type="PROSITE" id="PS01305">
    <property type="entry name" value="MOAA_NIFB_PQQE"/>
    <property type="match status" value="1"/>
</dbReference>
<comment type="cofactor">
    <cofactor evidence="1">
        <name>[4Fe-4S] cluster</name>
        <dbReference type="ChEBI" id="CHEBI:49883"/>
    </cofactor>
</comment>
<dbReference type="SFLD" id="SFLDG01386">
    <property type="entry name" value="main_SPASM_domain-containing"/>
    <property type="match status" value="1"/>
</dbReference>
<keyword evidence="9" id="KW-1185">Reference proteome</keyword>
<keyword evidence="3" id="KW-0949">S-adenosyl-L-methionine</keyword>
<sequence length="452" mass="52057">MRVHYIEEDSCTIAYFPRTLRYFVVNETMKDFINAVEEGVSRESIISRLEISEDQYDAFNEKIRVCLGDNDYLVDEYSTKKLFLEKLSLNISNDCNLRCKYCYANGGKYHSSRQIMTQETAHRALEIFFNHFDTIEKVALFGGEPTQNMEVIRYVCEYVYEKNEKTGQKTYLGMVTNGTQVTDELIELINKYDIQVTISFDGTKEAQDVARVFANGEGTAQVVMDNIRKLQQYTSQPASIEVTYHKYHQENQMKVMDIVRSIKQQIGDVDIHIVPMGCNQREPIKELMLDNLDEFLDAIDEALSEKGEGLSYTFLDCILESLTKKTPSKYICDAAINALSVSTNGDIYPCSVLTDMKDEWGGSIYNENVLDEQQFEYMINRYLKFNKIENEKCSKCFAHTACFACLGMNAITNGSPFELDESLCELNRQMLEKIIIKLNDLQREARRNELLA</sequence>
<dbReference type="KEGG" id="cle:Clole_0093"/>
<dbReference type="AlphaFoldDB" id="F2JH38"/>
<evidence type="ECO:0000256" key="3">
    <source>
        <dbReference type="ARBA" id="ARBA00022691"/>
    </source>
</evidence>
<dbReference type="InterPro" id="IPR013785">
    <property type="entry name" value="Aldolase_TIM"/>
</dbReference>
<dbReference type="Proteomes" id="UP000008467">
    <property type="component" value="Chromosome"/>
</dbReference>
<evidence type="ECO:0000256" key="2">
    <source>
        <dbReference type="ARBA" id="ARBA00022485"/>
    </source>
</evidence>
<dbReference type="Pfam" id="PF04055">
    <property type="entry name" value="Radical_SAM"/>
    <property type="match status" value="1"/>
</dbReference>
<evidence type="ECO:0000313" key="8">
    <source>
        <dbReference type="EMBL" id="ADZ81853.1"/>
    </source>
</evidence>
<dbReference type="STRING" id="642492.Clole_0093"/>
<dbReference type="PANTHER" id="PTHR43273:SF8">
    <property type="entry name" value="RADICAL SAM DOMAIN PROTEIN"/>
    <property type="match status" value="1"/>
</dbReference>
<organism evidence="8 9">
    <name type="scientific">Cellulosilyticum lentocellum (strain ATCC 49066 / DSM 5427 / NCIMB 11756 / RHM5)</name>
    <name type="common">Clostridium lentocellum</name>
    <dbReference type="NCBI Taxonomy" id="642492"/>
    <lineage>
        <taxon>Bacteria</taxon>
        <taxon>Bacillati</taxon>
        <taxon>Bacillota</taxon>
        <taxon>Clostridia</taxon>
        <taxon>Lachnospirales</taxon>
        <taxon>Cellulosilyticaceae</taxon>
        <taxon>Cellulosilyticum</taxon>
    </lineage>
</organism>
<evidence type="ECO:0000313" key="9">
    <source>
        <dbReference type="Proteomes" id="UP000008467"/>
    </source>
</evidence>
<dbReference type="InterPro" id="IPR023885">
    <property type="entry name" value="4Fe4S-binding_SPASM_dom"/>
</dbReference>
<keyword evidence="2" id="KW-0004">4Fe-4S</keyword>
<evidence type="ECO:0000256" key="5">
    <source>
        <dbReference type="ARBA" id="ARBA00023004"/>
    </source>
</evidence>
<evidence type="ECO:0000256" key="6">
    <source>
        <dbReference type="ARBA" id="ARBA00023014"/>
    </source>
</evidence>
<evidence type="ECO:0000259" key="7">
    <source>
        <dbReference type="Pfam" id="PF04055"/>
    </source>
</evidence>
<dbReference type="EMBL" id="CP002582">
    <property type="protein sequence ID" value="ADZ81853.1"/>
    <property type="molecule type" value="Genomic_DNA"/>
</dbReference>
<feature type="domain" description="Radical SAM core" evidence="7">
    <location>
        <begin position="90"/>
        <end position="253"/>
    </location>
</feature>
<dbReference type="Gene3D" id="3.20.20.70">
    <property type="entry name" value="Aldolase class I"/>
    <property type="match status" value="1"/>
</dbReference>
<proteinExistence type="predicted"/>
<evidence type="ECO:0000256" key="4">
    <source>
        <dbReference type="ARBA" id="ARBA00022723"/>
    </source>
</evidence>
<dbReference type="GO" id="GO:0051539">
    <property type="term" value="F:4 iron, 4 sulfur cluster binding"/>
    <property type="evidence" value="ECO:0007669"/>
    <property type="project" value="UniProtKB-KW"/>
</dbReference>
<protein>
    <submittedName>
        <fullName evidence="8">Radical SAM domain protein</fullName>
    </submittedName>
</protein>
<dbReference type="SFLD" id="SFLDS00029">
    <property type="entry name" value="Radical_SAM"/>
    <property type="match status" value="1"/>
</dbReference>
<keyword evidence="4" id="KW-0479">Metal-binding</keyword>
<name>F2JH38_CELLD</name>
<dbReference type="InterPro" id="IPR058240">
    <property type="entry name" value="rSAM_sf"/>
</dbReference>
<dbReference type="PANTHER" id="PTHR43273">
    <property type="entry name" value="ANAEROBIC SULFATASE-MATURATING ENZYME HOMOLOG ASLB-RELATED"/>
    <property type="match status" value="1"/>
</dbReference>
<dbReference type="SUPFAM" id="SSF102114">
    <property type="entry name" value="Radical SAM enzymes"/>
    <property type="match status" value="1"/>
</dbReference>
<dbReference type="InterPro" id="IPR023867">
    <property type="entry name" value="Sulphatase_maturase_rSAM"/>
</dbReference>
<dbReference type="eggNOG" id="COG0641">
    <property type="taxonomic scope" value="Bacteria"/>
</dbReference>
<dbReference type="GO" id="GO:0016491">
    <property type="term" value="F:oxidoreductase activity"/>
    <property type="evidence" value="ECO:0007669"/>
    <property type="project" value="InterPro"/>
</dbReference>